<evidence type="ECO:0000256" key="1">
    <source>
        <dbReference type="ARBA" id="ARBA00022670"/>
    </source>
</evidence>
<evidence type="ECO:0000256" key="3">
    <source>
        <dbReference type="SAM" id="MobiDB-lite"/>
    </source>
</evidence>
<feature type="region of interest" description="Disordered" evidence="3">
    <location>
        <begin position="1"/>
        <end position="135"/>
    </location>
</feature>
<reference evidence="7" key="1">
    <citation type="journal article" date="2019" name="Int. J. Syst. Evol. Microbiol.">
        <title>The Global Catalogue of Microorganisms (GCM) 10K type strain sequencing project: providing services to taxonomists for standard genome sequencing and annotation.</title>
        <authorList>
            <consortium name="The Broad Institute Genomics Platform"/>
            <consortium name="The Broad Institute Genome Sequencing Center for Infectious Disease"/>
            <person name="Wu L."/>
            <person name="Ma J."/>
        </authorList>
    </citation>
    <scope>NUCLEOTIDE SEQUENCE [LARGE SCALE GENOMIC DNA]</scope>
    <source>
        <strain evidence="7">JCM 16923</strain>
    </source>
</reference>
<evidence type="ECO:0000256" key="2">
    <source>
        <dbReference type="ARBA" id="ARBA00022801"/>
    </source>
</evidence>
<dbReference type="InterPro" id="IPR036034">
    <property type="entry name" value="PDZ_sf"/>
</dbReference>
<dbReference type="PANTHER" id="PTHR43343:SF3">
    <property type="entry name" value="PROTEASE DO-LIKE 8, CHLOROPLASTIC"/>
    <property type="match status" value="1"/>
</dbReference>
<keyword evidence="4" id="KW-0812">Transmembrane</keyword>
<accession>A0ABP7P9A8</accession>
<proteinExistence type="predicted"/>
<gene>
    <name evidence="6" type="ORF">GCM10022231_22420</name>
</gene>
<keyword evidence="2" id="KW-0378">Hydrolase</keyword>
<dbReference type="InterPro" id="IPR001940">
    <property type="entry name" value="Peptidase_S1C"/>
</dbReference>
<dbReference type="Gene3D" id="2.30.42.10">
    <property type="match status" value="1"/>
</dbReference>
<keyword evidence="4" id="KW-1133">Transmembrane helix</keyword>
<dbReference type="InterPro" id="IPR001478">
    <property type="entry name" value="PDZ"/>
</dbReference>
<dbReference type="PROSITE" id="PS50106">
    <property type="entry name" value="PDZ"/>
    <property type="match status" value="1"/>
</dbReference>
<evidence type="ECO:0000259" key="5">
    <source>
        <dbReference type="PROSITE" id="PS50106"/>
    </source>
</evidence>
<dbReference type="Proteomes" id="UP001418444">
    <property type="component" value="Unassembled WGS sequence"/>
</dbReference>
<comment type="caution">
    <text evidence="6">The sequence shown here is derived from an EMBL/GenBank/DDBJ whole genome shotgun (WGS) entry which is preliminary data.</text>
</comment>
<feature type="compositionally biased region" description="Low complexity" evidence="3">
    <location>
        <begin position="54"/>
        <end position="70"/>
    </location>
</feature>
<keyword evidence="4" id="KW-0472">Membrane</keyword>
<dbReference type="InterPro" id="IPR009003">
    <property type="entry name" value="Peptidase_S1_PA"/>
</dbReference>
<feature type="domain" description="PDZ" evidence="5">
    <location>
        <begin position="398"/>
        <end position="486"/>
    </location>
</feature>
<feature type="compositionally biased region" description="Basic and acidic residues" evidence="3">
    <location>
        <begin position="8"/>
        <end position="33"/>
    </location>
</feature>
<sequence length="498" mass="51518">MSDTPDWAARDGADPTRDPSTGDRSGEPREPHRGAPVSPQTAAVFGRPDGVQGSFSQTPSAQPQPQIAAPDPVLAEAFGRPAGTADTLQRDPYATFGRDDDEAEPADPWRDPGSPAQLDAPALSEPEADGPRATGPRMGIRELLFGDRVHWWALATLAIVAVLVGVAGGLIGRWTAEVIPPLNSNTVELDVDDSDAASGDVAKVATAVAPSVVMIEVRTASEGSSGSGFVVDKMGYIVTNNHVISAAANDKEAKLEVVFSDHNRVPARIAGRDVRTDVAVLKVDDVENLTVAKLGDSSKLEIGQPVIAFGAPLGLDRTVTTGIVSAVDRPVPLRPDASSDTDAVINAIQTDAAINPGNSGGPLVDAQGRVIGVNTAIAAAGGGSIGLGFAIPINEAVPISEKLIADGSVTHPQIGVTAATVRNDQVFGARVKDVAAGSPAARAGLKENDVITEFDGRPIEGADELTVAVRMAKIGQEVKYTYWRDGRTFSGTVTPGDD</sequence>
<dbReference type="PANTHER" id="PTHR43343">
    <property type="entry name" value="PEPTIDASE S12"/>
    <property type="match status" value="1"/>
</dbReference>
<dbReference type="InterPro" id="IPR051201">
    <property type="entry name" value="Chloro_Bact_Ser_Proteases"/>
</dbReference>
<evidence type="ECO:0000313" key="6">
    <source>
        <dbReference type="EMBL" id="GAA3961835.1"/>
    </source>
</evidence>
<dbReference type="SUPFAM" id="SSF50494">
    <property type="entry name" value="Trypsin-like serine proteases"/>
    <property type="match status" value="1"/>
</dbReference>
<dbReference type="EMBL" id="BAAAZW010000006">
    <property type="protein sequence ID" value="GAA3961835.1"/>
    <property type="molecule type" value="Genomic_DNA"/>
</dbReference>
<dbReference type="RefSeq" id="WP_425553031.1">
    <property type="nucleotide sequence ID" value="NZ_BAAAZW010000006.1"/>
</dbReference>
<dbReference type="SUPFAM" id="SSF50156">
    <property type="entry name" value="PDZ domain-like"/>
    <property type="match status" value="1"/>
</dbReference>
<dbReference type="PRINTS" id="PR00834">
    <property type="entry name" value="PROTEASES2C"/>
</dbReference>
<dbReference type="Pfam" id="PF13365">
    <property type="entry name" value="Trypsin_2"/>
    <property type="match status" value="1"/>
</dbReference>
<keyword evidence="7" id="KW-1185">Reference proteome</keyword>
<dbReference type="SMART" id="SM00228">
    <property type="entry name" value="PDZ"/>
    <property type="match status" value="1"/>
</dbReference>
<name>A0ABP7P9A8_9ACTN</name>
<evidence type="ECO:0000313" key="7">
    <source>
        <dbReference type="Proteomes" id="UP001418444"/>
    </source>
</evidence>
<dbReference type="Gene3D" id="2.40.10.120">
    <property type="match status" value="1"/>
</dbReference>
<feature type="transmembrane region" description="Helical" evidence="4">
    <location>
        <begin position="151"/>
        <end position="174"/>
    </location>
</feature>
<dbReference type="Pfam" id="PF13180">
    <property type="entry name" value="PDZ_2"/>
    <property type="match status" value="1"/>
</dbReference>
<organism evidence="6 7">
    <name type="scientific">Gordonia caeni</name>
    <dbReference type="NCBI Taxonomy" id="1007097"/>
    <lineage>
        <taxon>Bacteria</taxon>
        <taxon>Bacillati</taxon>
        <taxon>Actinomycetota</taxon>
        <taxon>Actinomycetes</taxon>
        <taxon>Mycobacteriales</taxon>
        <taxon>Gordoniaceae</taxon>
        <taxon>Gordonia</taxon>
    </lineage>
</organism>
<keyword evidence="1" id="KW-0645">Protease</keyword>
<protein>
    <submittedName>
        <fullName evidence="6">Trypsin-like peptidase domain-containing protein</fullName>
    </submittedName>
</protein>
<evidence type="ECO:0000256" key="4">
    <source>
        <dbReference type="SAM" id="Phobius"/>
    </source>
</evidence>